<dbReference type="OrthoDB" id="84938at2157"/>
<reference evidence="1 2" key="1">
    <citation type="submission" date="2016-04" db="EMBL/GenBank/DDBJ databases">
        <title>Complete genome sequence of Thermococcus barossii type strain SHCK-94.</title>
        <authorList>
            <person name="Oger P.M."/>
        </authorList>
    </citation>
    <scope>NUCLEOTIDE SEQUENCE [LARGE SCALE GENOMIC DNA]</scope>
    <source>
        <strain evidence="1 2">SHCK-94</strain>
    </source>
</reference>
<dbReference type="GO" id="GO:0006396">
    <property type="term" value="P:RNA processing"/>
    <property type="evidence" value="ECO:0007669"/>
    <property type="project" value="InterPro"/>
</dbReference>
<name>A0A2Z2MHV1_9EURY</name>
<gene>
    <name evidence="1" type="ORF">A3L01_02605</name>
</gene>
<dbReference type="GeneID" id="33325625"/>
<proteinExistence type="predicted"/>
<dbReference type="AlphaFoldDB" id="A0A2Z2MHV1"/>
<accession>A0A2Z2MHV1</accession>
<dbReference type="InterPro" id="IPR021568">
    <property type="entry name" value="Ribonuclease_III_archaeal"/>
</dbReference>
<dbReference type="RefSeq" id="WP_088864334.1">
    <property type="nucleotide sequence ID" value="NZ_CP015101.1"/>
</dbReference>
<evidence type="ECO:0000313" key="1">
    <source>
        <dbReference type="EMBL" id="ASJ04305.1"/>
    </source>
</evidence>
<dbReference type="InterPro" id="IPR038133">
    <property type="entry name" value="Ribo_III_sf_archaeal"/>
</dbReference>
<dbReference type="EMBL" id="CP015101">
    <property type="protein sequence ID" value="ASJ04305.1"/>
    <property type="molecule type" value="Genomic_DNA"/>
</dbReference>
<keyword evidence="2" id="KW-1185">Reference proteome</keyword>
<dbReference type="Pfam" id="PF11469">
    <property type="entry name" value="Ribonucleas_3_2"/>
    <property type="match status" value="1"/>
</dbReference>
<evidence type="ECO:0000313" key="2">
    <source>
        <dbReference type="Proteomes" id="UP000250272"/>
    </source>
</evidence>
<evidence type="ECO:0008006" key="3">
    <source>
        <dbReference type="Google" id="ProtNLM"/>
    </source>
</evidence>
<dbReference type="GO" id="GO:0004525">
    <property type="term" value="F:ribonuclease III activity"/>
    <property type="evidence" value="ECO:0007669"/>
    <property type="project" value="InterPro"/>
</dbReference>
<dbReference type="Proteomes" id="UP000250272">
    <property type="component" value="Chromosome"/>
</dbReference>
<dbReference type="InterPro" id="IPR036389">
    <property type="entry name" value="RNase_III_sf"/>
</dbReference>
<protein>
    <recommendedName>
        <fullName evidence="3">RNase III domain-containing protein</fullName>
    </recommendedName>
</protein>
<dbReference type="KEGG" id="tbs:A3L01_02605"/>
<sequence length="128" mass="14302">MRYERNFTDKGLSKFGDSLINFVFSLALSEYLGKPTGERVPNASLSIALELSGLRHLVPPRTDKHGRGDIAEAIFAYAWLEGRITVEEAVEILKENFTGDVTHFSMRKEAIGRAFAEVFKVIGERLGL</sequence>
<dbReference type="Gene3D" id="1.10.1520.20">
    <property type="entry name" value="Ribonuclease III"/>
    <property type="match status" value="1"/>
</dbReference>
<dbReference type="SUPFAM" id="SSF69065">
    <property type="entry name" value="RNase III domain-like"/>
    <property type="match status" value="1"/>
</dbReference>
<organism evidence="1 2">
    <name type="scientific">Thermococcus barossii</name>
    <dbReference type="NCBI Taxonomy" id="54077"/>
    <lineage>
        <taxon>Archaea</taxon>
        <taxon>Methanobacteriati</taxon>
        <taxon>Methanobacteriota</taxon>
        <taxon>Thermococci</taxon>
        <taxon>Thermococcales</taxon>
        <taxon>Thermococcaceae</taxon>
        <taxon>Thermococcus</taxon>
    </lineage>
</organism>